<protein>
    <submittedName>
        <fullName evidence="1">Uncharacterized protein</fullName>
    </submittedName>
</protein>
<sequence length="49" mass="5494">MSPRRVGSATEEWRQGAVRPTDDAMLSMALHRRDQNTSLLDIAARPDIT</sequence>
<dbReference type="HOGENOM" id="CLU_3141351_0_0_11"/>
<keyword evidence="2" id="KW-1185">Reference proteome</keyword>
<name>V6KUI8_STRRC</name>
<accession>V6KUI8</accession>
<reference evidence="1 2" key="1">
    <citation type="journal article" date="2014" name="Genome Announc.">
        <title>Draft Genome Sequence of Streptomyces roseochromogenes subsp. oscitans DS 12.976, Producer of the Aminocoumarin Antibiotic Clorobiocin.</title>
        <authorList>
            <person name="Ruckert C."/>
            <person name="Kalinowski J."/>
            <person name="Heide L."/>
            <person name="Apel A.K."/>
        </authorList>
    </citation>
    <scope>NUCLEOTIDE SEQUENCE [LARGE SCALE GENOMIC DNA]</scope>
    <source>
        <strain evidence="1 2">DS 12.976</strain>
    </source>
</reference>
<evidence type="ECO:0000313" key="1">
    <source>
        <dbReference type="EMBL" id="EST35091.1"/>
    </source>
</evidence>
<dbReference type="AlphaFoldDB" id="V6KUI8"/>
<dbReference type="EMBL" id="AWQX01000062">
    <property type="protein sequence ID" value="EST35091.1"/>
    <property type="molecule type" value="Genomic_DNA"/>
</dbReference>
<dbReference type="Proteomes" id="UP000017984">
    <property type="component" value="Chromosome"/>
</dbReference>
<proteinExistence type="predicted"/>
<comment type="caution">
    <text evidence="1">The sequence shown here is derived from an EMBL/GenBank/DDBJ whole genome shotgun (WGS) entry which is preliminary data.</text>
</comment>
<organism evidence="1 2">
    <name type="scientific">Streptomyces roseochromogenus subsp. oscitans DS 12.976</name>
    <dbReference type="NCBI Taxonomy" id="1352936"/>
    <lineage>
        <taxon>Bacteria</taxon>
        <taxon>Bacillati</taxon>
        <taxon>Actinomycetota</taxon>
        <taxon>Actinomycetes</taxon>
        <taxon>Kitasatosporales</taxon>
        <taxon>Streptomycetaceae</taxon>
        <taxon>Streptomyces</taxon>
    </lineage>
</organism>
<dbReference type="STRING" id="1352936.M878_07625"/>
<gene>
    <name evidence="1" type="ORF">M878_07625</name>
</gene>
<dbReference type="PATRIC" id="fig|1352936.5.peg.1621"/>
<evidence type="ECO:0000313" key="2">
    <source>
        <dbReference type="Proteomes" id="UP000017984"/>
    </source>
</evidence>